<evidence type="ECO:0000256" key="3">
    <source>
        <dbReference type="PIRNR" id="PIRNR002070"/>
    </source>
</evidence>
<dbReference type="PANTHER" id="PTHR10302">
    <property type="entry name" value="SINGLE-STRANDED DNA-BINDING PROTEIN"/>
    <property type="match status" value="1"/>
</dbReference>
<protein>
    <recommendedName>
        <fullName evidence="2 3">Single-stranded DNA-binding protein</fullName>
        <shortName evidence="2">SSB</shortName>
    </recommendedName>
</protein>
<dbReference type="NCBIfam" id="TIGR00621">
    <property type="entry name" value="ssb"/>
    <property type="match status" value="1"/>
</dbReference>
<keyword evidence="5" id="KW-1185">Reference proteome</keyword>
<evidence type="ECO:0000256" key="1">
    <source>
        <dbReference type="ARBA" id="ARBA00023125"/>
    </source>
</evidence>
<dbReference type="PIRSF" id="PIRSF002070">
    <property type="entry name" value="SSB"/>
    <property type="match status" value="1"/>
</dbReference>
<comment type="caution">
    <text evidence="2">Lacks conserved residue(s) required for the propagation of feature annotation.</text>
</comment>
<reference evidence="4 5" key="1">
    <citation type="submission" date="2023-02" db="EMBL/GenBank/DDBJ databases">
        <title>Genome sequence of Sphingobacterium sp. KACC 22765.</title>
        <authorList>
            <person name="Kim S."/>
            <person name="Heo J."/>
            <person name="Kwon S.-W."/>
        </authorList>
    </citation>
    <scope>NUCLEOTIDE SEQUENCE [LARGE SCALE GENOMIC DNA]</scope>
    <source>
        <strain evidence="4 5">KACC 22765</strain>
    </source>
</reference>
<name>A0ABY7WNT5_9SPHI</name>
<dbReference type="HAMAP" id="MF_00984">
    <property type="entry name" value="SSB"/>
    <property type="match status" value="1"/>
</dbReference>
<comment type="subunit">
    <text evidence="2">Homotetramer.</text>
</comment>
<dbReference type="SUPFAM" id="SSF50249">
    <property type="entry name" value="Nucleic acid-binding proteins"/>
    <property type="match status" value="1"/>
</dbReference>
<dbReference type="InterPro" id="IPR011344">
    <property type="entry name" value="ssDNA-bd"/>
</dbReference>
<dbReference type="GO" id="GO:0003677">
    <property type="term" value="F:DNA binding"/>
    <property type="evidence" value="ECO:0007669"/>
    <property type="project" value="UniProtKB-KW"/>
</dbReference>
<evidence type="ECO:0000313" key="5">
    <source>
        <dbReference type="Proteomes" id="UP001221558"/>
    </source>
</evidence>
<evidence type="ECO:0000256" key="2">
    <source>
        <dbReference type="HAMAP-Rule" id="MF_00984"/>
    </source>
</evidence>
<dbReference type="CDD" id="cd04496">
    <property type="entry name" value="SSB_OBF"/>
    <property type="match status" value="1"/>
</dbReference>
<dbReference type="Proteomes" id="UP001221558">
    <property type="component" value="Chromosome"/>
</dbReference>
<accession>A0ABY7WNT5</accession>
<dbReference type="InterPro" id="IPR012340">
    <property type="entry name" value="NA-bd_OB-fold"/>
</dbReference>
<gene>
    <name evidence="4" type="primary">ssb</name>
    <name evidence="4" type="ORF">PQ465_06310</name>
</gene>
<dbReference type="PROSITE" id="PS50935">
    <property type="entry name" value="SSB"/>
    <property type="match status" value="1"/>
</dbReference>
<dbReference type="Pfam" id="PF00436">
    <property type="entry name" value="SSB"/>
    <property type="match status" value="1"/>
</dbReference>
<organism evidence="4 5">
    <name type="scientific">Sphingobacterium oryzagri</name>
    <dbReference type="NCBI Taxonomy" id="3025669"/>
    <lineage>
        <taxon>Bacteria</taxon>
        <taxon>Pseudomonadati</taxon>
        <taxon>Bacteroidota</taxon>
        <taxon>Sphingobacteriia</taxon>
        <taxon>Sphingobacteriales</taxon>
        <taxon>Sphingobacteriaceae</taxon>
        <taxon>Sphingobacterium</taxon>
    </lineage>
</organism>
<dbReference type="InterPro" id="IPR000424">
    <property type="entry name" value="Primosome_PriB/ssb"/>
</dbReference>
<evidence type="ECO:0000313" key="4">
    <source>
        <dbReference type="EMBL" id="WDF69985.1"/>
    </source>
</evidence>
<keyword evidence="1 2" id="KW-0238">DNA-binding</keyword>
<dbReference type="RefSeq" id="WP_274268693.1">
    <property type="nucleotide sequence ID" value="NZ_CP117880.1"/>
</dbReference>
<dbReference type="Gene3D" id="2.40.50.140">
    <property type="entry name" value="Nucleic acid-binding proteins"/>
    <property type="match status" value="1"/>
</dbReference>
<proteinExistence type="inferred from homology"/>
<dbReference type="EMBL" id="CP117880">
    <property type="protein sequence ID" value="WDF69985.1"/>
    <property type="molecule type" value="Genomic_DNA"/>
</dbReference>
<sequence length="129" mass="14702">MNMLVNSVQLIGRLGADVEIKTTNQGTKVANGRLATNEYTKNGQSEWVETTYWHNVVFWGKLAEKLEKSNKKGTRLLIQGAITYREYTDIHNVKREVMDIRVNQFMTLTSNQGSDLANTTHPEEMDDLP</sequence>
<dbReference type="PANTHER" id="PTHR10302:SF0">
    <property type="entry name" value="SINGLE-STRANDED DNA-BINDING PROTEIN, MITOCHONDRIAL"/>
    <property type="match status" value="1"/>
</dbReference>